<dbReference type="PANTHER" id="PTHR13794">
    <property type="entry name" value="ENOLASE SUPERFAMILY, MANDELATE RACEMASE"/>
    <property type="match status" value="1"/>
</dbReference>
<dbReference type="GO" id="GO:0016836">
    <property type="term" value="F:hydro-lyase activity"/>
    <property type="evidence" value="ECO:0007669"/>
    <property type="project" value="TreeGrafter"/>
</dbReference>
<dbReference type="AlphaFoldDB" id="A0A4U6S433"/>
<evidence type="ECO:0000313" key="6">
    <source>
        <dbReference type="Proteomes" id="UP000305095"/>
    </source>
</evidence>
<dbReference type="SFLD" id="SFLDS00001">
    <property type="entry name" value="Enolase"/>
    <property type="match status" value="1"/>
</dbReference>
<keyword evidence="3" id="KW-0460">Magnesium</keyword>
<dbReference type="EMBL" id="SZZP01000005">
    <property type="protein sequence ID" value="TKV81851.1"/>
    <property type="molecule type" value="Genomic_DNA"/>
</dbReference>
<dbReference type="PROSITE" id="PS00908">
    <property type="entry name" value="MR_MLE_1"/>
    <property type="match status" value="1"/>
</dbReference>
<dbReference type="InterPro" id="IPR018110">
    <property type="entry name" value="Mandel_Rmase/mucon_lact_enz_CS"/>
</dbReference>
<comment type="caution">
    <text evidence="5">The sequence shown here is derived from an EMBL/GenBank/DDBJ whole genome shotgun (WGS) entry which is preliminary data.</text>
</comment>
<dbReference type="InterPro" id="IPR046945">
    <property type="entry name" value="RHMD-like"/>
</dbReference>
<organism evidence="5 6">
    <name type="scientific">Bradyrhizobium elkanii</name>
    <dbReference type="NCBI Taxonomy" id="29448"/>
    <lineage>
        <taxon>Bacteria</taxon>
        <taxon>Pseudomonadati</taxon>
        <taxon>Pseudomonadota</taxon>
        <taxon>Alphaproteobacteria</taxon>
        <taxon>Hyphomicrobiales</taxon>
        <taxon>Nitrobacteraceae</taxon>
        <taxon>Bradyrhizobium</taxon>
    </lineage>
</organism>
<evidence type="ECO:0000259" key="4">
    <source>
        <dbReference type="SMART" id="SM00922"/>
    </source>
</evidence>
<dbReference type="Pfam" id="PF13378">
    <property type="entry name" value="MR_MLE_C"/>
    <property type="match status" value="1"/>
</dbReference>
<dbReference type="GO" id="GO:0009063">
    <property type="term" value="P:amino acid catabolic process"/>
    <property type="evidence" value="ECO:0007669"/>
    <property type="project" value="InterPro"/>
</dbReference>
<evidence type="ECO:0000313" key="5">
    <source>
        <dbReference type="EMBL" id="TKV81851.1"/>
    </source>
</evidence>
<dbReference type="SMART" id="SM00922">
    <property type="entry name" value="MR_MLE"/>
    <property type="match status" value="1"/>
</dbReference>
<dbReference type="InterPro" id="IPR013341">
    <property type="entry name" value="Mandelate_racemase_N_dom"/>
</dbReference>
<dbReference type="SUPFAM" id="SSF51604">
    <property type="entry name" value="Enolase C-terminal domain-like"/>
    <property type="match status" value="1"/>
</dbReference>
<evidence type="ECO:0000256" key="2">
    <source>
        <dbReference type="ARBA" id="ARBA00022723"/>
    </source>
</evidence>
<evidence type="ECO:0000256" key="1">
    <source>
        <dbReference type="ARBA" id="ARBA00001946"/>
    </source>
</evidence>
<dbReference type="SFLD" id="SFLDG00179">
    <property type="entry name" value="mandelate_racemase"/>
    <property type="match status" value="1"/>
</dbReference>
<dbReference type="GO" id="GO:0000287">
    <property type="term" value="F:magnesium ion binding"/>
    <property type="evidence" value="ECO:0007669"/>
    <property type="project" value="UniProtKB-ARBA"/>
</dbReference>
<keyword evidence="2" id="KW-0479">Metal-binding</keyword>
<dbReference type="InterPro" id="IPR036849">
    <property type="entry name" value="Enolase-like_C_sf"/>
</dbReference>
<gene>
    <name evidence="5" type="ORF">FDV58_09315</name>
</gene>
<dbReference type="CDD" id="cd03316">
    <property type="entry name" value="MR_like"/>
    <property type="match status" value="1"/>
</dbReference>
<dbReference type="InterPro" id="IPR013342">
    <property type="entry name" value="Mandelate_racemase_C"/>
</dbReference>
<proteinExistence type="predicted"/>
<name>A0A4U6S433_BRAEL</name>
<dbReference type="SFLD" id="SFLDF00557">
    <property type="entry name" value="3_6-anhydro-alpha-L-galactonat"/>
    <property type="match status" value="1"/>
</dbReference>
<feature type="domain" description="Mandelate racemase/muconate lactonizing enzyme C-terminal" evidence="4">
    <location>
        <begin position="153"/>
        <end position="250"/>
    </location>
</feature>
<dbReference type="InterPro" id="IPR029065">
    <property type="entry name" value="Enolase_C-like"/>
</dbReference>
<accession>A0A4U6S433</accession>
<dbReference type="GO" id="GO:0016853">
    <property type="term" value="F:isomerase activity"/>
    <property type="evidence" value="ECO:0007669"/>
    <property type="project" value="InterPro"/>
</dbReference>
<comment type="cofactor">
    <cofactor evidence="1">
        <name>Mg(2+)</name>
        <dbReference type="ChEBI" id="CHEBI:18420"/>
    </cofactor>
</comment>
<sequence length="369" mass="40041">MTGSSGVAILKDFSIGFYKIPLPVVLSDSTHGEIKAFELVTIRARDADGAEGTGYTYTVGRNGGAVADLLRREIPEIARGMEADDTEQLWHKVWWALHYGGRGGPTVLALSALDVALWDLKARRASLPLWQLLGGFDRRVPCYAGGIDLDLPLDGLLKQTDDNLAKGFRAIKMKVGRPSLASDVARVKAMRGHLGDEFPLMADANMKWTVEEAIRAARALQPFDLTWLEEPTIPDDVAGHARILQAGGVPIATGENLRSLWEFKPYIAGGALSYAEPDVTNCGGVTSFMKIARLAEAFNIPVTSHGAHDITVHLLAACPNRSYLEAHGFGLDRYIEHPLVLEQGMAIAPDRPGHGIAFDWKGLERLSAA</sequence>
<dbReference type="SUPFAM" id="SSF54826">
    <property type="entry name" value="Enolase N-terminal domain-like"/>
    <property type="match status" value="1"/>
</dbReference>
<dbReference type="PROSITE" id="PS00909">
    <property type="entry name" value="MR_MLE_2"/>
    <property type="match status" value="1"/>
</dbReference>
<dbReference type="Gene3D" id="3.20.20.120">
    <property type="entry name" value="Enolase-like C-terminal domain"/>
    <property type="match status" value="1"/>
</dbReference>
<dbReference type="PANTHER" id="PTHR13794:SF58">
    <property type="entry name" value="MITOCHONDRIAL ENOLASE SUPERFAMILY MEMBER 1"/>
    <property type="match status" value="1"/>
</dbReference>
<dbReference type="Proteomes" id="UP000305095">
    <property type="component" value="Unassembled WGS sequence"/>
</dbReference>
<protein>
    <submittedName>
        <fullName evidence="5">Mandelate racemase/muconate lactonizing enzyme family protein</fullName>
    </submittedName>
</protein>
<dbReference type="InterPro" id="IPR034382">
    <property type="entry name" value="AHGA_cycloisomerase"/>
</dbReference>
<dbReference type="Gene3D" id="3.30.390.10">
    <property type="entry name" value="Enolase-like, N-terminal domain"/>
    <property type="match status" value="1"/>
</dbReference>
<dbReference type="GO" id="GO:0019388">
    <property type="term" value="P:galactose catabolic process"/>
    <property type="evidence" value="ECO:0007669"/>
    <property type="project" value="InterPro"/>
</dbReference>
<evidence type="ECO:0000256" key="3">
    <source>
        <dbReference type="ARBA" id="ARBA00022842"/>
    </source>
</evidence>
<dbReference type="InterPro" id="IPR029017">
    <property type="entry name" value="Enolase-like_N"/>
</dbReference>
<dbReference type="Pfam" id="PF02746">
    <property type="entry name" value="MR_MLE_N"/>
    <property type="match status" value="1"/>
</dbReference>
<dbReference type="RefSeq" id="WP_137477989.1">
    <property type="nucleotide sequence ID" value="NZ_SZZP01000005.1"/>
</dbReference>
<reference evidence="5 6" key="1">
    <citation type="submission" date="2019-05" db="EMBL/GenBank/DDBJ databases">
        <title>Draft Genome of Bradyrhizobium elkanii strain SEMIA 938, Used in Commercial Inoculants for Lupinus spp. in Brazil.</title>
        <authorList>
            <person name="Hungria M."/>
            <person name="Delamuta J.R.M."/>
            <person name="Ribeiro R.A."/>
            <person name="Nogueira M.A."/>
        </authorList>
    </citation>
    <scope>NUCLEOTIDE SEQUENCE [LARGE SCALE GENOMIC DNA]</scope>
    <source>
        <strain evidence="5 6">Semia 938</strain>
    </source>
</reference>